<name>A0ABX7RA71_9GAMM</name>
<evidence type="ECO:0000313" key="2">
    <source>
        <dbReference type="EMBL" id="QSX74211.1"/>
    </source>
</evidence>
<gene>
    <name evidence="2" type="ORF">HIV01_013530</name>
</gene>
<evidence type="ECO:0008006" key="4">
    <source>
        <dbReference type="Google" id="ProtNLM"/>
    </source>
</evidence>
<feature type="signal peptide" evidence="1">
    <location>
        <begin position="1"/>
        <end position="20"/>
    </location>
</feature>
<evidence type="ECO:0000256" key="1">
    <source>
        <dbReference type="SAM" id="SignalP"/>
    </source>
</evidence>
<evidence type="ECO:0000313" key="3">
    <source>
        <dbReference type="Proteomes" id="UP000663400"/>
    </source>
</evidence>
<dbReference type="Pfam" id="PF01042">
    <property type="entry name" value="Ribonuc_L-PSP"/>
    <property type="match status" value="1"/>
</dbReference>
<dbReference type="Proteomes" id="UP000663400">
    <property type="component" value="Chromosome"/>
</dbReference>
<dbReference type="InterPro" id="IPR006175">
    <property type="entry name" value="YjgF/YER057c/UK114"/>
</dbReference>
<reference evidence="2 3" key="1">
    <citation type="submission" date="2021-02" db="EMBL/GenBank/DDBJ databases">
        <title>Lysobacter arenosi sp. nov., isolated from soil of gangwondo yeongwol, south Korea.</title>
        <authorList>
            <person name="Kim K.R."/>
            <person name="Kim K.H."/>
            <person name="Jeon C.O."/>
        </authorList>
    </citation>
    <scope>NUCLEOTIDE SEQUENCE [LARGE SCALE GENOMIC DNA]</scope>
    <source>
        <strain evidence="2 3">R7</strain>
    </source>
</reference>
<dbReference type="RefSeq" id="WP_200607904.1">
    <property type="nucleotide sequence ID" value="NZ_CP071517.1"/>
</dbReference>
<sequence>MRRLCLSLFLICAAIESGHAQQEPTREHLAPSGWEDSYHDIHYSPVVRIGDRVIISGIPAAVGDTDEAKVRWAFQQMQAHLATVGATMADVVELQSFHVARDHEEFRRVVEPVLKVHREFFKDHYPAWTAVGTTALFSKGAPMEIRAEAIIGSGARPKADIAKPKKQ</sequence>
<proteinExistence type="predicted"/>
<keyword evidence="1" id="KW-0732">Signal</keyword>
<protein>
    <recommendedName>
        <fullName evidence="4">RidA family protein</fullName>
    </recommendedName>
</protein>
<accession>A0ABX7RA71</accession>
<dbReference type="Gene3D" id="3.30.1330.40">
    <property type="entry name" value="RutC-like"/>
    <property type="match status" value="1"/>
</dbReference>
<feature type="chain" id="PRO_5046366147" description="RidA family protein" evidence="1">
    <location>
        <begin position="21"/>
        <end position="167"/>
    </location>
</feature>
<dbReference type="SUPFAM" id="SSF55298">
    <property type="entry name" value="YjgF-like"/>
    <property type="match status" value="1"/>
</dbReference>
<dbReference type="EMBL" id="CP071517">
    <property type="protein sequence ID" value="QSX74211.1"/>
    <property type="molecule type" value="Genomic_DNA"/>
</dbReference>
<dbReference type="InterPro" id="IPR035959">
    <property type="entry name" value="RutC-like_sf"/>
</dbReference>
<keyword evidence="3" id="KW-1185">Reference proteome</keyword>
<organism evidence="2 3">
    <name type="scientific">Lysobacter arenosi</name>
    <dbReference type="NCBI Taxonomy" id="2795387"/>
    <lineage>
        <taxon>Bacteria</taxon>
        <taxon>Pseudomonadati</taxon>
        <taxon>Pseudomonadota</taxon>
        <taxon>Gammaproteobacteria</taxon>
        <taxon>Lysobacterales</taxon>
        <taxon>Lysobacteraceae</taxon>
        <taxon>Lysobacter</taxon>
    </lineage>
</organism>